<evidence type="ECO:0000256" key="5">
    <source>
        <dbReference type="ARBA" id="ARBA00023085"/>
    </source>
</evidence>
<evidence type="ECO:0000256" key="3">
    <source>
        <dbReference type="ARBA" id="ARBA00013229"/>
    </source>
</evidence>
<dbReference type="InterPro" id="IPR000070">
    <property type="entry name" value="Pectinesterase_cat"/>
</dbReference>
<reference evidence="11" key="1">
    <citation type="submission" date="2021-03" db="EMBL/GenBank/DDBJ databases">
        <authorList>
            <consortium name="Genoscope - CEA"/>
            <person name="William W."/>
        </authorList>
    </citation>
    <scope>NUCLEOTIDE SEQUENCE</scope>
    <source>
        <strain evidence="11">Doubled-haploid Pahang</strain>
    </source>
</reference>
<dbReference type="FunFam" id="2.160.20.10:FF:000013">
    <property type="entry name" value="Pectinesterase"/>
    <property type="match status" value="1"/>
</dbReference>
<dbReference type="GO" id="GO:0042545">
    <property type="term" value="P:cell wall modification"/>
    <property type="evidence" value="ECO:0007669"/>
    <property type="project" value="InterPro"/>
</dbReference>
<keyword evidence="9" id="KW-0812">Transmembrane</keyword>
<accession>A0A8D7AEB7</accession>
<dbReference type="PANTHER" id="PTHR31321">
    <property type="entry name" value="ACYL-COA THIOESTER HYDROLASE YBHC-RELATED"/>
    <property type="match status" value="1"/>
</dbReference>
<dbReference type="GO" id="GO:0045490">
    <property type="term" value="P:pectin catabolic process"/>
    <property type="evidence" value="ECO:0007669"/>
    <property type="project" value="UniProtKB-UniPathway"/>
</dbReference>
<feature type="domain" description="Pectinesterase catalytic" evidence="10">
    <location>
        <begin position="71"/>
        <end position="348"/>
    </location>
</feature>
<sequence length="374" mass="40466">MLVEQESGWLLSLLSFFKYASISMLNSTFARAMETLRDTRLALLALLAASSFFAVAAAAGSSDPSSAILVRVDQSGKGDFRNIQAAIDAVPSNNAEPVFILITPGTYREKVTVPADKPFITLSGSNAMSTVITWGEGWTSSESPTVSVLASDFVGRYLTIQNTFGPNGPAIALHVAGDRAAFYSCRIIGFQDTLLDDTGRHYYSNCYIEGATDFICGNGLALFEKCHLHSTSPGGGAITAQRRSSAAESTGYSFLQCKITGTGAGTAILGRPWGPYSRVVFAFTYMSDAVLPEGWNDWNDPRNQSRTAYYGEYSCFGRGSDVTGRVAWSHRLTPLEAEPFATKSWIDGQDWLRPTPRYFRRSSALTTNSSDGGL</sequence>
<dbReference type="AlphaFoldDB" id="A0A8D7AEB7"/>
<keyword evidence="9" id="KW-0472">Membrane</keyword>
<evidence type="ECO:0000256" key="9">
    <source>
        <dbReference type="SAM" id="Phobius"/>
    </source>
</evidence>
<evidence type="ECO:0000256" key="7">
    <source>
        <dbReference type="ARBA" id="ARBA00047928"/>
    </source>
</evidence>
<dbReference type="EC" id="3.1.1.11" evidence="3"/>
<comment type="function">
    <text evidence="8">Acts in the modification of cell walls via demethylesterification of cell wall pectin.</text>
</comment>
<evidence type="ECO:0000256" key="4">
    <source>
        <dbReference type="ARBA" id="ARBA00022801"/>
    </source>
</evidence>
<dbReference type="SUPFAM" id="SSF51126">
    <property type="entry name" value="Pectin lyase-like"/>
    <property type="match status" value="1"/>
</dbReference>
<comment type="catalytic activity">
    <reaction evidence="7">
        <text>[(1-&gt;4)-alpha-D-galacturonosyl methyl ester](n) + n H2O = [(1-&gt;4)-alpha-D-galacturonosyl](n) + n methanol + n H(+)</text>
        <dbReference type="Rhea" id="RHEA:22380"/>
        <dbReference type="Rhea" id="RHEA-COMP:14570"/>
        <dbReference type="Rhea" id="RHEA-COMP:14573"/>
        <dbReference type="ChEBI" id="CHEBI:15377"/>
        <dbReference type="ChEBI" id="CHEBI:15378"/>
        <dbReference type="ChEBI" id="CHEBI:17790"/>
        <dbReference type="ChEBI" id="CHEBI:140522"/>
        <dbReference type="ChEBI" id="CHEBI:140523"/>
        <dbReference type="EC" id="3.1.1.11"/>
    </reaction>
</comment>
<proteinExistence type="inferred from homology"/>
<dbReference type="InterPro" id="IPR011050">
    <property type="entry name" value="Pectin_lyase_fold/virulence"/>
</dbReference>
<dbReference type="Pfam" id="PF01095">
    <property type="entry name" value="Pectinesterase"/>
    <property type="match status" value="1"/>
</dbReference>
<dbReference type="InterPro" id="IPR012334">
    <property type="entry name" value="Pectin_lyas_fold"/>
</dbReference>
<dbReference type="GO" id="GO:0030599">
    <property type="term" value="F:pectinesterase activity"/>
    <property type="evidence" value="ECO:0007669"/>
    <property type="project" value="UniProtKB-EC"/>
</dbReference>
<evidence type="ECO:0000256" key="2">
    <source>
        <dbReference type="ARBA" id="ARBA00008891"/>
    </source>
</evidence>
<keyword evidence="9" id="KW-1133">Transmembrane helix</keyword>
<keyword evidence="4" id="KW-0378">Hydrolase</keyword>
<name>A0A8D7AEB7_MUSAM</name>
<evidence type="ECO:0000259" key="10">
    <source>
        <dbReference type="Pfam" id="PF01095"/>
    </source>
</evidence>
<evidence type="ECO:0000256" key="1">
    <source>
        <dbReference type="ARBA" id="ARBA00005184"/>
    </source>
</evidence>
<protein>
    <recommendedName>
        <fullName evidence="3">pectinesterase</fullName>
        <ecNumber evidence="3">3.1.1.11</ecNumber>
    </recommendedName>
</protein>
<comment type="similarity">
    <text evidence="2">Belongs to the pectinesterase family.</text>
</comment>
<dbReference type="EMBL" id="HG996471">
    <property type="protein sequence ID" value="CAG1847715.1"/>
    <property type="molecule type" value="Genomic_DNA"/>
</dbReference>
<feature type="transmembrane region" description="Helical" evidence="9">
    <location>
        <begin position="6"/>
        <end position="29"/>
    </location>
</feature>
<feature type="transmembrane region" description="Helical" evidence="9">
    <location>
        <begin position="41"/>
        <end position="60"/>
    </location>
</feature>
<dbReference type="Gene3D" id="2.160.20.10">
    <property type="entry name" value="Single-stranded right-handed beta-helix, Pectin lyase-like"/>
    <property type="match status" value="1"/>
</dbReference>
<evidence type="ECO:0000256" key="6">
    <source>
        <dbReference type="ARBA" id="ARBA00023180"/>
    </source>
</evidence>
<dbReference type="PANTHER" id="PTHR31321:SF72">
    <property type="entry name" value="PECTINESTERASE 11-RELATED"/>
    <property type="match status" value="1"/>
</dbReference>
<evidence type="ECO:0000256" key="8">
    <source>
        <dbReference type="ARBA" id="ARBA00057335"/>
    </source>
</evidence>
<comment type="pathway">
    <text evidence="1">Glycan metabolism; pectin degradation; 2-dehydro-3-deoxy-D-gluconate from pectin: step 1/5.</text>
</comment>
<organism evidence="11">
    <name type="scientific">Musa acuminata subsp. malaccensis</name>
    <name type="common">Wild banana</name>
    <name type="synonym">Musa malaccensis</name>
    <dbReference type="NCBI Taxonomy" id="214687"/>
    <lineage>
        <taxon>Eukaryota</taxon>
        <taxon>Viridiplantae</taxon>
        <taxon>Streptophyta</taxon>
        <taxon>Embryophyta</taxon>
        <taxon>Tracheophyta</taxon>
        <taxon>Spermatophyta</taxon>
        <taxon>Magnoliopsida</taxon>
        <taxon>Liliopsida</taxon>
        <taxon>Zingiberales</taxon>
        <taxon>Musaceae</taxon>
        <taxon>Musa</taxon>
    </lineage>
</organism>
<evidence type="ECO:0000313" key="11">
    <source>
        <dbReference type="EMBL" id="CAG1847715.1"/>
    </source>
</evidence>
<keyword evidence="6" id="KW-0325">Glycoprotein</keyword>
<dbReference type="UniPathway" id="UPA00545">
    <property type="reaction ID" value="UER00823"/>
</dbReference>
<gene>
    <name evidence="11" type="ORF">GSMUA_175100.1</name>
</gene>
<keyword evidence="5" id="KW-0063">Aspartyl esterase</keyword>